<reference evidence="3" key="1">
    <citation type="journal article" date="2020" name="ISME J.">
        <title>Gammaproteobacteria mediating utilization of methyl-, sulfur- and petroleum organic compounds in deep ocean hydrothermal plumes.</title>
        <authorList>
            <person name="Zhou Z."/>
            <person name="Liu Y."/>
            <person name="Pan J."/>
            <person name="Cron B.R."/>
            <person name="Toner B.M."/>
            <person name="Anantharaman K."/>
            <person name="Breier J.A."/>
            <person name="Dick G.J."/>
            <person name="Li M."/>
        </authorList>
    </citation>
    <scope>NUCLEOTIDE SEQUENCE</scope>
    <source>
        <strain evidence="3">SZUA-1515</strain>
    </source>
</reference>
<dbReference type="GO" id="GO:0006099">
    <property type="term" value="P:tricarboxylic acid cycle"/>
    <property type="evidence" value="ECO:0007669"/>
    <property type="project" value="TreeGrafter"/>
</dbReference>
<comment type="similarity">
    <text evidence="1">Belongs to the isocitrate and isopropylmalate dehydrogenases family.</text>
</comment>
<dbReference type="Proteomes" id="UP000608579">
    <property type="component" value="Unassembled WGS sequence"/>
</dbReference>
<protein>
    <submittedName>
        <fullName evidence="3">Isocitrate/isopropylmalate dehydrogenase family protein</fullName>
    </submittedName>
</protein>
<dbReference type="Gene3D" id="3.40.718.10">
    <property type="entry name" value="Isopropylmalate Dehydrogenase"/>
    <property type="match status" value="1"/>
</dbReference>
<sequence length="347" mass="38658">MARKKVALIKGDGTGPELTNALITVIEAVHPDIELIPCDAGAEWWEKHGGNSLIPEETWNIIRSSDACFKAPTTTPPIPEAPKSVAVSIRQAMDLYANIRPVKTYRGAESPLAKIFGPFDFMCIREATEGLYSGIEYYVERDIACAIRKISYKCSERIARWAFRTALERGWNKVVVITKRNILKVTDSMFIKGVEETAKEFPSITYDEYYIDNMAQQLVKNPDRFNHTVLLSTNLYMDIISELASGLIGNIGLIYSANIGDRYAMFEPAHGSAPKYKGQDKVNPTATILSGAWMLDYLGFKKEAQAIFRATEEVIAERKTVTYDLGGSAKMSEMARAIADKAAKFLD</sequence>
<evidence type="ECO:0000313" key="3">
    <source>
        <dbReference type="EMBL" id="HIQ29827.1"/>
    </source>
</evidence>
<feature type="domain" description="Isopropylmalate dehydrogenase-like" evidence="2">
    <location>
        <begin position="5"/>
        <end position="338"/>
    </location>
</feature>
<comment type="caution">
    <text evidence="3">The sequence shown here is derived from an EMBL/GenBank/DDBJ whole genome shotgun (WGS) entry which is preliminary data.</text>
</comment>
<dbReference type="PANTHER" id="PTHR11835:SF77">
    <property type="entry name" value="ISOCITRATE_ISOPROPYLMALATE DEHYDROGENASE FAMILY PROTEIN"/>
    <property type="match status" value="1"/>
</dbReference>
<dbReference type="EMBL" id="DQVM01000088">
    <property type="protein sequence ID" value="HIQ29827.1"/>
    <property type="molecule type" value="Genomic_DNA"/>
</dbReference>
<dbReference type="SMART" id="SM01329">
    <property type="entry name" value="Iso_dh"/>
    <property type="match status" value="1"/>
</dbReference>
<dbReference type="PANTHER" id="PTHR11835">
    <property type="entry name" value="DECARBOXYLATING DEHYDROGENASES-ISOCITRATE, ISOPROPYLMALATE, TARTRATE"/>
    <property type="match status" value="1"/>
</dbReference>
<evidence type="ECO:0000256" key="1">
    <source>
        <dbReference type="ARBA" id="ARBA00007769"/>
    </source>
</evidence>
<dbReference type="Pfam" id="PF00180">
    <property type="entry name" value="Iso_dh"/>
    <property type="match status" value="1"/>
</dbReference>
<dbReference type="AlphaFoldDB" id="A0A832ZWW5"/>
<proteinExistence type="inferred from homology"/>
<evidence type="ECO:0000259" key="2">
    <source>
        <dbReference type="SMART" id="SM01329"/>
    </source>
</evidence>
<organism evidence="3 4">
    <name type="scientific">Caldiarchaeum subterraneum</name>
    <dbReference type="NCBI Taxonomy" id="311458"/>
    <lineage>
        <taxon>Archaea</taxon>
        <taxon>Nitrososphaerota</taxon>
        <taxon>Candidatus Caldarchaeales</taxon>
        <taxon>Candidatus Caldarchaeaceae</taxon>
        <taxon>Candidatus Caldarchaeum</taxon>
    </lineage>
</organism>
<gene>
    <name evidence="3" type="ORF">EYH45_04600</name>
</gene>
<accession>A0A832ZWW5</accession>
<dbReference type="SUPFAM" id="SSF53659">
    <property type="entry name" value="Isocitrate/Isopropylmalate dehydrogenase-like"/>
    <property type="match status" value="1"/>
</dbReference>
<dbReference type="GO" id="GO:0006102">
    <property type="term" value="P:isocitrate metabolic process"/>
    <property type="evidence" value="ECO:0007669"/>
    <property type="project" value="TreeGrafter"/>
</dbReference>
<evidence type="ECO:0000313" key="4">
    <source>
        <dbReference type="Proteomes" id="UP000608579"/>
    </source>
</evidence>
<dbReference type="InterPro" id="IPR024084">
    <property type="entry name" value="IsoPropMal-DH-like_dom"/>
</dbReference>
<dbReference type="GO" id="GO:0004449">
    <property type="term" value="F:isocitrate dehydrogenase (NAD+) activity"/>
    <property type="evidence" value="ECO:0007669"/>
    <property type="project" value="TreeGrafter"/>
</dbReference>
<name>A0A832ZWW5_CALS0</name>